<reference evidence="3 4" key="1">
    <citation type="submission" date="2024-04" db="EMBL/GenBank/DDBJ databases">
        <title>Isolation of an actinomycete strain from pig manure.</title>
        <authorList>
            <person name="Gong T."/>
            <person name="Yu Z."/>
            <person name="An M."/>
            <person name="Wei C."/>
            <person name="Yang W."/>
            <person name="Liu L."/>
        </authorList>
    </citation>
    <scope>NUCLEOTIDE SEQUENCE [LARGE SCALE GENOMIC DNA]</scope>
    <source>
        <strain evidence="3 4">ZF39</strain>
    </source>
</reference>
<dbReference type="InterPro" id="IPR054343">
    <property type="entry name" value="TY-Chap_M"/>
</dbReference>
<evidence type="ECO:0000313" key="3">
    <source>
        <dbReference type="EMBL" id="XAN07932.1"/>
    </source>
</evidence>
<dbReference type="Proteomes" id="UP001442841">
    <property type="component" value="Chromosome"/>
</dbReference>
<organism evidence="3 4">
    <name type="scientific">Ammonicoccus fulvus</name>
    <dbReference type="NCBI Taxonomy" id="3138240"/>
    <lineage>
        <taxon>Bacteria</taxon>
        <taxon>Bacillati</taxon>
        <taxon>Actinomycetota</taxon>
        <taxon>Actinomycetes</taxon>
        <taxon>Propionibacteriales</taxon>
        <taxon>Propionibacteriaceae</taxon>
        <taxon>Ammonicoccus</taxon>
    </lineage>
</organism>
<accession>A0ABZ3FRC5</accession>
<feature type="domain" description="TY-Chap N-terminal" evidence="2">
    <location>
        <begin position="15"/>
        <end position="137"/>
    </location>
</feature>
<evidence type="ECO:0000259" key="1">
    <source>
        <dbReference type="Pfam" id="PF22551"/>
    </source>
</evidence>
<dbReference type="EMBL" id="CP154795">
    <property type="protein sequence ID" value="XAN07932.1"/>
    <property type="molecule type" value="Genomic_DNA"/>
</dbReference>
<protein>
    <recommendedName>
        <fullName evidence="5">YbjN domain-containing protein</fullName>
    </recommendedName>
</protein>
<proteinExistence type="predicted"/>
<evidence type="ECO:0008006" key="5">
    <source>
        <dbReference type="Google" id="ProtNLM"/>
    </source>
</evidence>
<dbReference type="InterPro" id="IPR054344">
    <property type="entry name" value="TY-Chap_N"/>
</dbReference>
<dbReference type="Pfam" id="PF22552">
    <property type="entry name" value="TY-Chap3"/>
    <property type="match status" value="1"/>
</dbReference>
<evidence type="ECO:0000313" key="4">
    <source>
        <dbReference type="Proteomes" id="UP001442841"/>
    </source>
</evidence>
<feature type="domain" description="TY-Chap central" evidence="1">
    <location>
        <begin position="173"/>
        <end position="303"/>
    </location>
</feature>
<dbReference type="Gene3D" id="3.30.1460.10">
    <property type="match status" value="1"/>
</dbReference>
<gene>
    <name evidence="3" type="ORF">AADG42_11645</name>
</gene>
<dbReference type="RefSeq" id="WP_425309389.1">
    <property type="nucleotide sequence ID" value="NZ_CP154795.1"/>
</dbReference>
<keyword evidence="4" id="KW-1185">Reference proteome</keyword>
<sequence length="305" mass="34150">MPEYDDFDLDRSTDQAWRNFSERLSEVISVMDDTSDLTIGSVAATSETVPFVKFSSITRDVIRAEAASNGVLGEHYQLVPSQLEEFDRQGWRPPTSEGARPTPNFWVEIAQEDSDTLAHLAVAALRDIYGIQHPVFLAPDQLAEILQPRPKPLSGESEFDDEDVTAVVPVSPEHLDDMIEQELAQMFGHRPIRDSEGDLTIRVGSTMLFVRTTGDHREIIVFAPLVHEIEGRSRAMEILSDLNTEVRMVKFQLIRDRVFVTLSVLAHPFVPAHLNQAVQVMSEVADGIDDELAIRLRGRTTFGDA</sequence>
<name>A0ABZ3FRC5_9ACTN</name>
<dbReference type="Pfam" id="PF22551">
    <property type="entry name" value="TY-Chap1"/>
    <property type="match status" value="1"/>
</dbReference>
<evidence type="ECO:0000259" key="2">
    <source>
        <dbReference type="Pfam" id="PF22552"/>
    </source>
</evidence>
<dbReference type="SUPFAM" id="SSF69635">
    <property type="entry name" value="Type III secretory system chaperone-like"/>
    <property type="match status" value="1"/>
</dbReference>